<name>A0AC34GN62_9BILA</name>
<evidence type="ECO:0000313" key="2">
    <source>
        <dbReference type="WBParaSite" id="ES5_v2.g408.t1"/>
    </source>
</evidence>
<dbReference type="Proteomes" id="UP000887579">
    <property type="component" value="Unplaced"/>
</dbReference>
<dbReference type="WBParaSite" id="ES5_v2.g408.t1">
    <property type="protein sequence ID" value="ES5_v2.g408.t1"/>
    <property type="gene ID" value="ES5_v2.g408"/>
</dbReference>
<reference evidence="2" key="1">
    <citation type="submission" date="2022-11" db="UniProtKB">
        <authorList>
            <consortium name="WormBaseParasite"/>
        </authorList>
    </citation>
    <scope>IDENTIFICATION</scope>
</reference>
<sequence>MLSFNRLKSSSSLLIRRFTSCQRLRKEIINPNAATKKSDEALHFFIRDKIKASGPITVLEYMELVAGSAAGYYVNKSAKDDGKIFGASGDFITAPELTQVFGELLAVWIYNELGNCGHTFNEWQLVELGPGTGNLMADMLGAFKKLKEDDKLTVHFVEISDSLIDEQERRLCNQVTKNVEGKSYFTVFVGSEFLDALPIHQFTKDDKGWHKVYVNLDANEQLKFMLSKYENLHTKGLLPEAIRNDEKRKNWEVSPEAGTIVNQITEKVMLNGGFALFVDYAHDGSREELSLRAYHKHTLVDPLASPGKNDITADVNFGYLKSLNDDRVLVFGPQEQRWFLSQLGILTRMQYLMKIAKSKEDKENLFNAFKLLMTGNDQGGKGESFKCFSIFPKTLLPIIEKRGGFPDGFRPFGMKAVEKDSEKL</sequence>
<organism evidence="1 2">
    <name type="scientific">Panagrolaimus sp. ES5</name>
    <dbReference type="NCBI Taxonomy" id="591445"/>
    <lineage>
        <taxon>Eukaryota</taxon>
        <taxon>Metazoa</taxon>
        <taxon>Ecdysozoa</taxon>
        <taxon>Nematoda</taxon>
        <taxon>Chromadorea</taxon>
        <taxon>Rhabditida</taxon>
        <taxon>Tylenchina</taxon>
        <taxon>Panagrolaimomorpha</taxon>
        <taxon>Panagrolaimoidea</taxon>
        <taxon>Panagrolaimidae</taxon>
        <taxon>Panagrolaimus</taxon>
    </lineage>
</organism>
<accession>A0AC34GN62</accession>
<protein>
    <submittedName>
        <fullName evidence="2">Protein arginine methyltransferase NDUFAF7</fullName>
    </submittedName>
</protein>
<evidence type="ECO:0000313" key="1">
    <source>
        <dbReference type="Proteomes" id="UP000887579"/>
    </source>
</evidence>
<proteinExistence type="predicted"/>